<dbReference type="GO" id="GO:0061630">
    <property type="term" value="F:ubiquitin protein ligase activity"/>
    <property type="evidence" value="ECO:0007669"/>
    <property type="project" value="TreeGrafter"/>
</dbReference>
<keyword evidence="5" id="KW-1133">Transmembrane helix</keyword>
<evidence type="ECO:0000313" key="8">
    <source>
        <dbReference type="Proteomes" id="UP000261540"/>
    </source>
</evidence>
<dbReference type="PROSITE" id="PS00518">
    <property type="entry name" value="ZF_RING_1"/>
    <property type="match status" value="1"/>
</dbReference>
<evidence type="ECO:0000256" key="3">
    <source>
        <dbReference type="ARBA" id="ARBA00022833"/>
    </source>
</evidence>
<dbReference type="SMART" id="SM00184">
    <property type="entry name" value="RING"/>
    <property type="match status" value="1"/>
</dbReference>
<dbReference type="PANTHER" id="PTHR22791:SF4">
    <property type="entry name" value="RING FINGER PROTEIN 223"/>
    <property type="match status" value="1"/>
</dbReference>
<evidence type="ECO:0000256" key="2">
    <source>
        <dbReference type="ARBA" id="ARBA00022771"/>
    </source>
</evidence>
<dbReference type="PROSITE" id="PS50089">
    <property type="entry name" value="ZF_RING_2"/>
    <property type="match status" value="1"/>
</dbReference>
<keyword evidence="3" id="KW-0862">Zinc</keyword>
<organism evidence="7 8">
    <name type="scientific">Paramormyrops kingsleyae</name>
    <dbReference type="NCBI Taxonomy" id="1676925"/>
    <lineage>
        <taxon>Eukaryota</taxon>
        <taxon>Metazoa</taxon>
        <taxon>Chordata</taxon>
        <taxon>Craniata</taxon>
        <taxon>Vertebrata</taxon>
        <taxon>Euteleostomi</taxon>
        <taxon>Actinopterygii</taxon>
        <taxon>Neopterygii</taxon>
        <taxon>Teleostei</taxon>
        <taxon>Osteoglossocephala</taxon>
        <taxon>Osteoglossomorpha</taxon>
        <taxon>Osteoglossiformes</taxon>
        <taxon>Mormyridae</taxon>
        <taxon>Paramormyrops</taxon>
    </lineage>
</organism>
<dbReference type="InterPro" id="IPR001841">
    <property type="entry name" value="Znf_RING"/>
</dbReference>
<evidence type="ECO:0000256" key="1">
    <source>
        <dbReference type="ARBA" id="ARBA00022723"/>
    </source>
</evidence>
<sequence>MCFINLNMKSIITKEEGKLELRLPLPCLKMTQAAEVWHTQATPPKEHEDAAERPECSICFSTYDNVFKTPKLLDCTHTLCLECMSRLMAQSPSREHGQIPCPFCRHATSIPDRGPPALATSQEVLDKLPAHQQQEELVWLEGKKLCYYRPPNTGHTVSCICIDIGANKPEQEQEQSPGSMQNGLPYPLRLHKHWKRLVLLILLIMVVLCIVLWPMHCMLFTGSPPISTVSVTAKNEL</sequence>
<reference evidence="7" key="2">
    <citation type="submission" date="2025-09" db="UniProtKB">
        <authorList>
            <consortium name="Ensembl"/>
        </authorList>
    </citation>
    <scope>IDENTIFICATION</scope>
</reference>
<dbReference type="AlphaFoldDB" id="A0A3B3R6Y1"/>
<dbReference type="GO" id="GO:0008270">
    <property type="term" value="F:zinc ion binding"/>
    <property type="evidence" value="ECO:0007669"/>
    <property type="project" value="UniProtKB-KW"/>
</dbReference>
<dbReference type="InterPro" id="IPR013083">
    <property type="entry name" value="Znf_RING/FYVE/PHD"/>
</dbReference>
<dbReference type="Proteomes" id="UP000261540">
    <property type="component" value="Unplaced"/>
</dbReference>
<dbReference type="GO" id="GO:0016567">
    <property type="term" value="P:protein ubiquitination"/>
    <property type="evidence" value="ECO:0007669"/>
    <property type="project" value="TreeGrafter"/>
</dbReference>
<dbReference type="Ensembl" id="ENSPKIT00000038118.1">
    <property type="protein sequence ID" value="ENSPKIP00000013690.1"/>
    <property type="gene ID" value="ENSPKIG00000001034.1"/>
</dbReference>
<protein>
    <submittedName>
        <fullName evidence="7">Ring finger protein 223</fullName>
    </submittedName>
</protein>
<feature type="domain" description="RING-type" evidence="6">
    <location>
        <begin position="56"/>
        <end position="105"/>
    </location>
</feature>
<proteinExistence type="predicted"/>
<dbReference type="InterPro" id="IPR051435">
    <property type="entry name" value="RING_finger_E3_ubiq-ligases"/>
</dbReference>
<dbReference type="Pfam" id="PF13445">
    <property type="entry name" value="zf-RING_UBOX"/>
    <property type="match status" value="1"/>
</dbReference>
<dbReference type="GeneTree" id="ENSGT00940000163259"/>
<accession>A0A3B3R6Y1</accession>
<dbReference type="CDD" id="cd16556">
    <property type="entry name" value="RING-HC_RNF183-like"/>
    <property type="match status" value="1"/>
</dbReference>
<dbReference type="InterPro" id="IPR017907">
    <property type="entry name" value="Znf_RING_CS"/>
</dbReference>
<feature type="transmembrane region" description="Helical" evidence="5">
    <location>
        <begin position="197"/>
        <end position="215"/>
    </location>
</feature>
<dbReference type="Gene3D" id="3.30.40.10">
    <property type="entry name" value="Zinc/RING finger domain, C3HC4 (zinc finger)"/>
    <property type="match status" value="1"/>
</dbReference>
<keyword evidence="5" id="KW-0472">Membrane</keyword>
<keyword evidence="8" id="KW-1185">Reference proteome</keyword>
<keyword evidence="5" id="KW-0812">Transmembrane</keyword>
<name>A0A3B3R6Y1_9TELE</name>
<evidence type="ECO:0000256" key="4">
    <source>
        <dbReference type="PROSITE-ProRule" id="PRU00175"/>
    </source>
</evidence>
<dbReference type="STRING" id="1676925.ENSPKIP00000013690"/>
<evidence type="ECO:0000256" key="5">
    <source>
        <dbReference type="SAM" id="Phobius"/>
    </source>
</evidence>
<keyword evidence="1" id="KW-0479">Metal-binding</keyword>
<reference evidence="7" key="1">
    <citation type="submission" date="2025-08" db="UniProtKB">
        <authorList>
            <consortium name="Ensembl"/>
        </authorList>
    </citation>
    <scope>IDENTIFICATION</scope>
</reference>
<dbReference type="InterPro" id="IPR027370">
    <property type="entry name" value="Znf-RING_euk"/>
</dbReference>
<evidence type="ECO:0000313" key="7">
    <source>
        <dbReference type="Ensembl" id="ENSPKIP00000013690.1"/>
    </source>
</evidence>
<dbReference type="PANTHER" id="PTHR22791">
    <property type="entry name" value="RING-TYPE DOMAIN-CONTAINING PROTEIN"/>
    <property type="match status" value="1"/>
</dbReference>
<keyword evidence="2 4" id="KW-0863">Zinc-finger</keyword>
<evidence type="ECO:0000259" key="6">
    <source>
        <dbReference type="PROSITE" id="PS50089"/>
    </source>
</evidence>
<dbReference type="SUPFAM" id="SSF57850">
    <property type="entry name" value="RING/U-box"/>
    <property type="match status" value="1"/>
</dbReference>